<feature type="region of interest" description="Disordered" evidence="3">
    <location>
        <begin position="188"/>
        <end position="215"/>
    </location>
</feature>
<dbReference type="Pfam" id="PF25809">
    <property type="entry name" value="STEEP1"/>
    <property type="match status" value="1"/>
</dbReference>
<name>A0ABD1F6M8_HYPHA</name>
<protein>
    <recommendedName>
        <fullName evidence="2">STING ER exit protein</fullName>
    </recommendedName>
</protein>
<dbReference type="AlphaFoldDB" id="A0ABD1F6M8"/>
<dbReference type="EMBL" id="JBDJPC010000002">
    <property type="protein sequence ID" value="KAL1513240.1"/>
    <property type="molecule type" value="Genomic_DNA"/>
</dbReference>
<dbReference type="InterPro" id="IPR057965">
    <property type="entry name" value="STEEP1_dom"/>
</dbReference>
<sequence>MPKVVSRSIACSDTKDQEEYGDEKPLNIYYCICGQMTLILDCSIERLPLRKRDGARILDGVSHAHKITCDLDETVYLKRPEGIEQQYRLKCKKCGLLLYYKHDPKSPVSFIVKGSLITSTNEGPITDIYNQVAVEKPKKIMVTKHTKNMGKFSSVTVSTIDEEEDEIEAREVADSYANNARIIEKQLERKGMNKRKQEQAKAQEMKKVRGTLIDK</sequence>
<feature type="domain" description="STEEP1" evidence="4">
    <location>
        <begin position="22"/>
        <end position="123"/>
    </location>
</feature>
<comment type="similarity">
    <text evidence="1">Belongs to the STEEP1 family.</text>
</comment>
<evidence type="ECO:0000256" key="1">
    <source>
        <dbReference type="ARBA" id="ARBA00024205"/>
    </source>
</evidence>
<evidence type="ECO:0000313" key="5">
    <source>
        <dbReference type="EMBL" id="KAL1513240.1"/>
    </source>
</evidence>
<organism evidence="5 6">
    <name type="scientific">Hypothenemus hampei</name>
    <name type="common">Coffee berry borer</name>
    <dbReference type="NCBI Taxonomy" id="57062"/>
    <lineage>
        <taxon>Eukaryota</taxon>
        <taxon>Metazoa</taxon>
        <taxon>Ecdysozoa</taxon>
        <taxon>Arthropoda</taxon>
        <taxon>Hexapoda</taxon>
        <taxon>Insecta</taxon>
        <taxon>Pterygota</taxon>
        <taxon>Neoptera</taxon>
        <taxon>Endopterygota</taxon>
        <taxon>Coleoptera</taxon>
        <taxon>Polyphaga</taxon>
        <taxon>Cucujiformia</taxon>
        <taxon>Curculionidae</taxon>
        <taxon>Scolytinae</taxon>
        <taxon>Hypothenemus</taxon>
    </lineage>
</organism>
<dbReference type="PANTHER" id="PTHR46355">
    <property type="entry name" value="UPF0428 PROTEIN CXORF56"/>
    <property type="match status" value="1"/>
</dbReference>
<gene>
    <name evidence="5" type="ORF">ABEB36_002673</name>
</gene>
<evidence type="ECO:0000259" key="4">
    <source>
        <dbReference type="Pfam" id="PF25809"/>
    </source>
</evidence>
<dbReference type="Proteomes" id="UP001566132">
    <property type="component" value="Unassembled WGS sequence"/>
</dbReference>
<reference evidence="5 6" key="1">
    <citation type="submission" date="2024-05" db="EMBL/GenBank/DDBJ databases">
        <title>Genetic variation in Jamaican populations of the coffee berry borer (Hypothenemus hampei).</title>
        <authorList>
            <person name="Errbii M."/>
            <person name="Myrie A."/>
        </authorList>
    </citation>
    <scope>NUCLEOTIDE SEQUENCE [LARGE SCALE GENOMIC DNA]</scope>
    <source>
        <strain evidence="5">JA-Hopewell-2020-01-JO</strain>
        <tissue evidence="5">Whole body</tissue>
    </source>
</reference>
<proteinExistence type="inferred from homology"/>
<comment type="caution">
    <text evidence="5">The sequence shown here is derived from an EMBL/GenBank/DDBJ whole genome shotgun (WGS) entry which is preliminary data.</text>
</comment>
<dbReference type="InterPro" id="IPR029704">
    <property type="entry name" value="STEEP-like"/>
</dbReference>
<evidence type="ECO:0000313" key="6">
    <source>
        <dbReference type="Proteomes" id="UP001566132"/>
    </source>
</evidence>
<evidence type="ECO:0000256" key="3">
    <source>
        <dbReference type="SAM" id="MobiDB-lite"/>
    </source>
</evidence>
<evidence type="ECO:0000256" key="2">
    <source>
        <dbReference type="ARBA" id="ARBA00024237"/>
    </source>
</evidence>
<dbReference type="PANTHER" id="PTHR46355:SF1">
    <property type="entry name" value="STING ER EXIT PROTEIN"/>
    <property type="match status" value="1"/>
</dbReference>
<keyword evidence="6" id="KW-1185">Reference proteome</keyword>
<accession>A0ABD1F6M8</accession>